<gene>
    <name evidence="1" type="ORF">BP00DRAFT_165758</name>
</gene>
<dbReference type="Proteomes" id="UP000248817">
    <property type="component" value="Unassembled WGS sequence"/>
</dbReference>
<accession>A0A2V5J3F5</accession>
<organism evidence="1 2">
    <name type="scientific">Aspergillus indologenus CBS 114.80</name>
    <dbReference type="NCBI Taxonomy" id="1450541"/>
    <lineage>
        <taxon>Eukaryota</taxon>
        <taxon>Fungi</taxon>
        <taxon>Dikarya</taxon>
        <taxon>Ascomycota</taxon>
        <taxon>Pezizomycotina</taxon>
        <taxon>Eurotiomycetes</taxon>
        <taxon>Eurotiomycetidae</taxon>
        <taxon>Eurotiales</taxon>
        <taxon>Aspergillaceae</taxon>
        <taxon>Aspergillus</taxon>
        <taxon>Aspergillus subgen. Circumdati</taxon>
    </lineage>
</organism>
<evidence type="ECO:0000313" key="1">
    <source>
        <dbReference type="EMBL" id="PYI31857.1"/>
    </source>
</evidence>
<name>A0A2V5J3F5_9EURO</name>
<dbReference type="PROSITE" id="PS51257">
    <property type="entry name" value="PROKAR_LIPOPROTEIN"/>
    <property type="match status" value="1"/>
</dbReference>
<sequence length="102" mass="11468">MCCWKGRQQQQQQQVGHVVSSCLCHGVESCEVRGRRPDSRNRRWHANYLSGIILNPSSLLSAVPSALILHNFQDFNMTVSLLIPCLGLLRGENWGLHRAEAS</sequence>
<protein>
    <submittedName>
        <fullName evidence="1">Uncharacterized protein</fullName>
    </submittedName>
</protein>
<keyword evidence="2" id="KW-1185">Reference proteome</keyword>
<proteinExistence type="predicted"/>
<reference evidence="1 2" key="1">
    <citation type="submission" date="2018-02" db="EMBL/GenBank/DDBJ databases">
        <title>The genomes of Aspergillus section Nigri reveals drivers in fungal speciation.</title>
        <authorList>
            <consortium name="DOE Joint Genome Institute"/>
            <person name="Vesth T.C."/>
            <person name="Nybo J."/>
            <person name="Theobald S."/>
            <person name="Brandl J."/>
            <person name="Frisvad J.C."/>
            <person name="Nielsen K.F."/>
            <person name="Lyhne E.K."/>
            <person name="Kogle M.E."/>
            <person name="Kuo A."/>
            <person name="Riley R."/>
            <person name="Clum A."/>
            <person name="Nolan M."/>
            <person name="Lipzen A."/>
            <person name="Salamov A."/>
            <person name="Henrissat B."/>
            <person name="Wiebenga A."/>
            <person name="De vries R.P."/>
            <person name="Grigoriev I.V."/>
            <person name="Mortensen U.H."/>
            <person name="Andersen M.R."/>
            <person name="Baker S.E."/>
        </authorList>
    </citation>
    <scope>NUCLEOTIDE SEQUENCE [LARGE SCALE GENOMIC DNA]</scope>
    <source>
        <strain evidence="1 2">CBS 114.80</strain>
    </source>
</reference>
<dbReference type="AlphaFoldDB" id="A0A2V5J3F5"/>
<dbReference type="EMBL" id="KZ825498">
    <property type="protein sequence ID" value="PYI31857.1"/>
    <property type="molecule type" value="Genomic_DNA"/>
</dbReference>
<evidence type="ECO:0000313" key="2">
    <source>
        <dbReference type="Proteomes" id="UP000248817"/>
    </source>
</evidence>